<name>A0AAD7FLZ7_9AGAR</name>
<dbReference type="PANTHER" id="PTHR11129:SF2">
    <property type="entry name" value="GERANYLGERANYL TRANSFERASE TYPE-2 SUBUNIT ALPHA"/>
    <property type="match status" value="1"/>
</dbReference>
<sequence length="352" mass="41300">MHNVKRVHLSPEAIAAKKLREQSKIKEYLALTDEVVAKKKSNDWSRDTLDLTTRILRINPEFFTAWNYRRNILLSGIFPERYRMTHPKVYWIWNHRRWCLENTPSGPEGNLNGWRQTNWDREMFVVDKMLDADSRNFMAWDYRRYCLVNMPVPRPETAELAYTTRKIEANFSNFSAWHQRSKVLSSLWASGKLDSSKSREDEFELVRNAMYTDPNDQSVWIYHRWLIGGGDDKAILDREIGVIQELLDEQSDSKWCMDSLVHYKRLLLKNHSSSLDVASLQSECRELLGKLRVLDPARQRRYEEIGKISYISVVQRYSNDNMAFLNVQGHRPFNISFNIASTLAVAGRTTTA</sequence>
<dbReference type="EC" id="2.5.1.60" evidence="6"/>
<evidence type="ECO:0000256" key="3">
    <source>
        <dbReference type="ARBA" id="ARBA00022679"/>
    </source>
</evidence>
<accession>A0AAD7FLZ7</accession>
<dbReference type="InterPro" id="IPR002088">
    <property type="entry name" value="Prenyl_trans_a"/>
</dbReference>
<comment type="function">
    <text evidence="6">Catalyzes the transfer of a geranyl-geranyl moiety from geranyl-geranyl pyrophosphate to cysteines occuring in specific C-terminal amino acid sequences.</text>
</comment>
<dbReference type="Proteomes" id="UP001221142">
    <property type="component" value="Unassembled WGS sequence"/>
</dbReference>
<reference evidence="7" key="1">
    <citation type="submission" date="2023-03" db="EMBL/GenBank/DDBJ databases">
        <title>Massive genome expansion in bonnet fungi (Mycena s.s.) driven by repeated elements and novel gene families across ecological guilds.</title>
        <authorList>
            <consortium name="Lawrence Berkeley National Laboratory"/>
            <person name="Harder C.B."/>
            <person name="Miyauchi S."/>
            <person name="Viragh M."/>
            <person name="Kuo A."/>
            <person name="Thoen E."/>
            <person name="Andreopoulos B."/>
            <person name="Lu D."/>
            <person name="Skrede I."/>
            <person name="Drula E."/>
            <person name="Henrissat B."/>
            <person name="Morin E."/>
            <person name="Kohler A."/>
            <person name="Barry K."/>
            <person name="LaButti K."/>
            <person name="Morin E."/>
            <person name="Salamov A."/>
            <person name="Lipzen A."/>
            <person name="Mereny Z."/>
            <person name="Hegedus B."/>
            <person name="Baldrian P."/>
            <person name="Stursova M."/>
            <person name="Weitz H."/>
            <person name="Taylor A."/>
            <person name="Grigoriev I.V."/>
            <person name="Nagy L.G."/>
            <person name="Martin F."/>
            <person name="Kauserud H."/>
        </authorList>
    </citation>
    <scope>NUCLEOTIDE SEQUENCE</scope>
    <source>
        <strain evidence="7">9284</strain>
    </source>
</reference>
<dbReference type="GO" id="GO:0005968">
    <property type="term" value="C:Rab-protein geranylgeranyltransferase complex"/>
    <property type="evidence" value="ECO:0007669"/>
    <property type="project" value="TreeGrafter"/>
</dbReference>
<dbReference type="Gene3D" id="1.25.40.120">
    <property type="entry name" value="Protein prenylyltransferase"/>
    <property type="match status" value="1"/>
</dbReference>
<evidence type="ECO:0000256" key="2">
    <source>
        <dbReference type="ARBA" id="ARBA00022602"/>
    </source>
</evidence>
<evidence type="ECO:0000256" key="5">
    <source>
        <dbReference type="ARBA" id="ARBA00047658"/>
    </source>
</evidence>
<keyword evidence="3 6" id="KW-0808">Transferase</keyword>
<evidence type="ECO:0000313" key="7">
    <source>
        <dbReference type="EMBL" id="KAJ7632209.1"/>
    </source>
</evidence>
<gene>
    <name evidence="7" type="ORF">FB45DRAFT_911813</name>
</gene>
<dbReference type="GO" id="GO:0097354">
    <property type="term" value="P:prenylation"/>
    <property type="evidence" value="ECO:0007669"/>
    <property type="project" value="UniProtKB-UniRule"/>
</dbReference>
<organism evidence="7 8">
    <name type="scientific">Roridomyces roridus</name>
    <dbReference type="NCBI Taxonomy" id="1738132"/>
    <lineage>
        <taxon>Eukaryota</taxon>
        <taxon>Fungi</taxon>
        <taxon>Dikarya</taxon>
        <taxon>Basidiomycota</taxon>
        <taxon>Agaricomycotina</taxon>
        <taxon>Agaricomycetes</taxon>
        <taxon>Agaricomycetidae</taxon>
        <taxon>Agaricales</taxon>
        <taxon>Marasmiineae</taxon>
        <taxon>Mycenaceae</taxon>
        <taxon>Roridomyces</taxon>
    </lineage>
</organism>
<keyword evidence="2 6" id="KW-0637">Prenyltransferase</keyword>
<dbReference type="GO" id="GO:0004663">
    <property type="term" value="F:Rab geranylgeranyltransferase activity"/>
    <property type="evidence" value="ECO:0007669"/>
    <property type="project" value="UniProtKB-UniRule"/>
</dbReference>
<comment type="similarity">
    <text evidence="1 6">Belongs to the protein prenyltransferase subunit alpha family.</text>
</comment>
<evidence type="ECO:0000256" key="4">
    <source>
        <dbReference type="ARBA" id="ARBA00022737"/>
    </source>
</evidence>
<evidence type="ECO:0000313" key="8">
    <source>
        <dbReference type="Proteomes" id="UP001221142"/>
    </source>
</evidence>
<evidence type="ECO:0000256" key="6">
    <source>
        <dbReference type="RuleBase" id="RU367120"/>
    </source>
</evidence>
<comment type="catalytic activity">
    <reaction evidence="5 6">
        <text>geranylgeranyl diphosphate + L-cysteinyl-[protein] = S-geranylgeranyl-L-cysteinyl-[protein] + diphosphate</text>
        <dbReference type="Rhea" id="RHEA:21240"/>
        <dbReference type="Rhea" id="RHEA-COMP:10131"/>
        <dbReference type="Rhea" id="RHEA-COMP:11537"/>
        <dbReference type="ChEBI" id="CHEBI:29950"/>
        <dbReference type="ChEBI" id="CHEBI:33019"/>
        <dbReference type="ChEBI" id="CHEBI:57533"/>
        <dbReference type="ChEBI" id="CHEBI:86021"/>
        <dbReference type="EC" id="2.5.1.60"/>
    </reaction>
</comment>
<dbReference type="Pfam" id="PF01239">
    <property type="entry name" value="PPTA"/>
    <property type="match status" value="5"/>
</dbReference>
<dbReference type="PANTHER" id="PTHR11129">
    <property type="entry name" value="PROTEIN FARNESYLTRANSFERASE ALPHA SUBUNIT/RAB GERANYLGERANYL TRANSFERASE ALPHA SUBUNIT"/>
    <property type="match status" value="1"/>
</dbReference>
<evidence type="ECO:0000256" key="1">
    <source>
        <dbReference type="ARBA" id="ARBA00006734"/>
    </source>
</evidence>
<dbReference type="AlphaFoldDB" id="A0AAD7FLZ7"/>
<keyword evidence="8" id="KW-1185">Reference proteome</keyword>
<protein>
    <recommendedName>
        <fullName evidence="6">Geranylgeranyl transferase type-2 subunit alpha</fullName>
        <ecNumber evidence="6">2.5.1.60</ecNumber>
    </recommendedName>
    <alternativeName>
        <fullName evidence="6">Geranylgeranyl transferase type II subunit alpha</fullName>
    </alternativeName>
</protein>
<keyword evidence="4" id="KW-0677">Repeat</keyword>
<dbReference type="PROSITE" id="PS51147">
    <property type="entry name" value="PFTA"/>
    <property type="match status" value="4"/>
</dbReference>
<dbReference type="EMBL" id="JARKIF010000008">
    <property type="protein sequence ID" value="KAJ7632209.1"/>
    <property type="molecule type" value="Genomic_DNA"/>
</dbReference>
<dbReference type="SUPFAM" id="SSF48439">
    <property type="entry name" value="Protein prenylyltransferase"/>
    <property type="match status" value="1"/>
</dbReference>
<proteinExistence type="inferred from homology"/>
<comment type="caution">
    <text evidence="7">The sequence shown here is derived from an EMBL/GenBank/DDBJ whole genome shotgun (WGS) entry which is preliminary data.</text>
</comment>